<feature type="transmembrane region" description="Helical" evidence="7">
    <location>
        <begin position="1741"/>
        <end position="1760"/>
    </location>
</feature>
<comment type="subcellular location">
    <subcellularLocation>
        <location evidence="1">Membrane</location>
        <topology evidence="1">Multi-pass membrane protein</topology>
    </subcellularLocation>
</comment>
<evidence type="ECO:0000259" key="9">
    <source>
        <dbReference type="Pfam" id="PF12816"/>
    </source>
</evidence>
<dbReference type="InParanoid" id="A0A507AMC1"/>
<proteinExistence type="inferred from homology"/>
<evidence type="ECO:0000256" key="5">
    <source>
        <dbReference type="ARBA" id="ARBA00023136"/>
    </source>
</evidence>
<feature type="domain" description="PIG-P" evidence="8">
    <location>
        <begin position="1738"/>
        <end position="1904"/>
    </location>
</feature>
<comment type="caution">
    <text evidence="11">The sequence shown here is derived from an EMBL/GenBank/DDBJ whole genome shotgun (WGS) entry which is preliminary data.</text>
</comment>
<evidence type="ECO:0000259" key="10">
    <source>
        <dbReference type="Pfam" id="PF25066"/>
    </source>
</evidence>
<feature type="region of interest" description="Disordered" evidence="6">
    <location>
        <begin position="1317"/>
        <end position="1341"/>
    </location>
</feature>
<dbReference type="InterPro" id="IPR059070">
    <property type="entry name" value="TPR_VPS8_2"/>
</dbReference>
<dbReference type="InterPro" id="IPR045111">
    <property type="entry name" value="Vps41/Vps8"/>
</dbReference>
<protein>
    <recommendedName>
        <fullName evidence="13">Vacuolar protein sorting-associated protein 8 central domain-containing protein</fullName>
    </recommendedName>
</protein>
<feature type="compositionally biased region" description="Low complexity" evidence="6">
    <location>
        <begin position="95"/>
        <end position="118"/>
    </location>
</feature>
<evidence type="ECO:0000256" key="2">
    <source>
        <dbReference type="ARBA" id="ARBA00009422"/>
    </source>
</evidence>
<evidence type="ECO:0000259" key="8">
    <source>
        <dbReference type="Pfam" id="PF08510"/>
    </source>
</evidence>
<accession>A0A507AMC1</accession>
<comment type="similarity">
    <text evidence="2">Belongs to the VPS8 family.</text>
</comment>
<evidence type="ECO:0000256" key="6">
    <source>
        <dbReference type="SAM" id="MobiDB-lite"/>
    </source>
</evidence>
<dbReference type="Pfam" id="PF23410">
    <property type="entry name" value="Beta-prop_VPS8"/>
    <property type="match status" value="1"/>
</dbReference>
<reference evidence="11 12" key="1">
    <citation type="submission" date="2019-06" db="EMBL/GenBank/DDBJ databases">
        <title>Draft genome sequence of the filamentous fungus Phialemoniopsis curvata isolated from diesel fuel.</title>
        <authorList>
            <person name="Varaljay V.A."/>
            <person name="Lyon W.J."/>
            <person name="Crouch A.L."/>
            <person name="Drake C.E."/>
            <person name="Hollomon J.M."/>
            <person name="Nadeau L.J."/>
            <person name="Nunn H.S."/>
            <person name="Stevenson B.S."/>
            <person name="Bojanowski C.L."/>
            <person name="Crookes-Goodson W.J."/>
        </authorList>
    </citation>
    <scope>NUCLEOTIDE SEQUENCE [LARGE SCALE GENOMIC DNA]</scope>
    <source>
        <strain evidence="11 12">D216</strain>
    </source>
</reference>
<sequence>MDDETDLPPPGSPSSSDEETVKGDKEEDHTISDMLEEEIQSPSTPVRFENGASLNRYHRVLDEHSDLASQDGSMDGLPRRVRSPVDSLMSIPDDSPSVQGSVVSSPSSSVLPSVASRPGLNSPTPSFRPFDRRFSARIASPSILSPRPSSPAFLSAHSRNASLSSQFLFDQGDTESPSPPWEVVRWTKLRKLNGQAFSEAGKRNFGSPTCIAVSASIVLGTSKGIILMFDYNQNLKMILGPGTKAVESGSITSIAISADHSTVAGGHANGSIFTWDTSRASRPFLHIPHLDPSQLTNRIQDGHLPNVAITSLGFLGTRHTALVSADDRGMAFSHLATRGTGSLGRTVKTTRILGRYPGSQPPSAKAIKPSTVLAFASLPLGNIERASDSMGLTAMLTPYLLVIVSTTPVANTQHKSPRPKEVAPHSAMSGCLAWFPAVKLKTPDPKTGSQISKVKLVYCWSNVLTVLDVDEIPAEDKDKPPSLTFKARSRWRCEEAIVAVQWLSRSVIAVLTISQRLIVIEDQSMRMTEAFDLIHKYIYHADLFSKQLHALVEQLDEEDTSMHGVVADAFSMSFKTYKGRIFLLGFNDVSIGSLSNWADRLIALMENGDYMGAIQLATLYYTGDADKLTIGLPEDSELRHSMVQEKLMEIMSASLKYAFNQRQKNPAKIDDSHLQELAQACFVACQSVGDVDFLFDEMYEWFEEGGVEGIFLETLEPYILDRTVTVVPPAVVKALVTHFVTRGWESRLEDLICQMETATLDLDEITTLCKQHGLYDALIYVWNQAMNDFITPLIDLLTLLVPHMQDGEYVAGDEMEQDFYAMNAFKIFPYLSYILTGRVYPTEEHMPEDVQSKAKAEIYWFLFSGKTIAWPKGSENPFRTRPAEASEPSFPYLRMILKFDAASFLSLLNEAFEDPFLNESPEKHLNGGAGRDLPEEQIFGLTVDRQYIVSILLEIMNPADFAVNATIYLDMFIARNLPTYSQYLILPGSTLTKVLTGLCNYPGSDLAEDAQLSAEYLLSVYQPPDIAALIPLFKQAGFYRILKRIYKHDEQYGKLLETYFEDPDDRESTYKAIADCLHPQTGLSKRQLHDVHQVIREHSRELVEFDPIESAKTLGRFAPELHPHVLQTVSDEPSLQFTYLRTILEPEDAHAPAVKGDRDLIEQYVRLMCEFDSAHVSQYVGLVQSTDLRLDQLLPTMEKTGVVDGAVILMAREGQIQESMGRLIKHLHTLESALQGLFAGKESDETDLPSATEDLIKALQKYVHVGLWLCQKQTKMHKGIGIQTRHESSSNEELTPDENLWLSLIDTTVQITRNIMPAIQSAPSRRRRPSNASGASDDVDFSQKGIDTDQLVALLRTIVQHTFTALLTATSSHTAPQGPANRTASSSASNLSFLRILRAFLTRAAESSPSLADLRSVISSIFSAYAYEESILQLSNRLLERSLFVNVKKAVELRQRGWRAKGSTCEACGRRVWGPGIQGNVYEAYERKQTQDQERRAARRALTRGLSDDRGKGKADGSGDVSDGEGGGKGKGKAAHGSQDGNAASAGEAAGEHDGDGQANGGTVEPAAAKDQGLGPLVIFACRHIYHRNCLEAIRAQNESKPGGRSGLGTYQYHLGSVCEIVSLQGSNNKTATAIGPPEHERAMSMSSEEDDRLLSENQSDDRSLDSSSGDDISDGEDDVPPPPLTHNFAPPFYGRPPTPLPPSPSLTSLLRPSRPTTPDASDDELEPVPRASPKVPTYEYYGFVLYLFSSFTFLMYLLWSYLPSPFLHALGIYYYPNRWWSLAIPSFLVMLIVYIYVALASYNTEILTLPLSGVETIVDDAAKVAVVDSRGRLRHFNKGGGGGNNAGANGGGQQRRKRDKQSREERRAERASRRGELDWKSLWNEGTDAVMDVPLAGVCEVLYGGIQDDEDEVL</sequence>
<feature type="compositionally biased region" description="Gly residues" evidence="6">
    <location>
        <begin position="1839"/>
        <end position="1854"/>
    </location>
</feature>
<feature type="region of interest" description="Disordered" evidence="6">
    <location>
        <begin position="1836"/>
        <end position="1873"/>
    </location>
</feature>
<dbReference type="Pfam" id="PF25066">
    <property type="entry name" value="TPR_VPS8_2"/>
    <property type="match status" value="1"/>
</dbReference>
<dbReference type="RefSeq" id="XP_030990108.1">
    <property type="nucleotide sequence ID" value="XM_031132711.1"/>
</dbReference>
<keyword evidence="12" id="KW-1185">Reference proteome</keyword>
<evidence type="ECO:0000256" key="3">
    <source>
        <dbReference type="ARBA" id="ARBA00022692"/>
    </source>
</evidence>
<dbReference type="Pfam" id="PF12816">
    <property type="entry name" value="TPR_Vps8"/>
    <property type="match status" value="1"/>
</dbReference>
<dbReference type="OrthoDB" id="289913at2759"/>
<gene>
    <name evidence="11" type="ORF">E0L32_010127</name>
</gene>
<keyword evidence="4 7" id="KW-1133">Transmembrane helix</keyword>
<name>A0A507AMC1_9PEZI</name>
<evidence type="ECO:0000256" key="1">
    <source>
        <dbReference type="ARBA" id="ARBA00004141"/>
    </source>
</evidence>
<dbReference type="GO" id="GO:0030897">
    <property type="term" value="C:HOPS complex"/>
    <property type="evidence" value="ECO:0007669"/>
    <property type="project" value="TreeGrafter"/>
</dbReference>
<feature type="domain" description="VPS8-like TPR-like repeats" evidence="10">
    <location>
        <begin position="1250"/>
        <end position="1454"/>
    </location>
</feature>
<dbReference type="FunCoup" id="A0A507AMC1">
    <property type="interactions" value="77"/>
</dbReference>
<dbReference type="GeneID" id="41977574"/>
<feature type="compositionally biased region" description="Basic and acidic residues" evidence="6">
    <location>
        <begin position="19"/>
        <end position="31"/>
    </location>
</feature>
<feature type="region of interest" description="Disordered" evidence="6">
    <location>
        <begin position="1630"/>
        <end position="1731"/>
    </location>
</feature>
<dbReference type="STRING" id="1093900.A0A507AMC1"/>
<feature type="compositionally biased region" description="Low complexity" evidence="6">
    <location>
        <begin position="1706"/>
        <end position="1719"/>
    </location>
</feature>
<evidence type="ECO:0000256" key="7">
    <source>
        <dbReference type="SAM" id="Phobius"/>
    </source>
</evidence>
<feature type="compositionally biased region" description="Basic and acidic residues" evidence="6">
    <location>
        <begin position="1862"/>
        <end position="1873"/>
    </location>
</feature>
<dbReference type="InterPro" id="IPR013717">
    <property type="entry name" value="PIG-P"/>
</dbReference>
<evidence type="ECO:0000256" key="4">
    <source>
        <dbReference type="ARBA" id="ARBA00022989"/>
    </source>
</evidence>
<dbReference type="InterPro" id="IPR036322">
    <property type="entry name" value="WD40_repeat_dom_sf"/>
</dbReference>
<dbReference type="GO" id="GO:0034058">
    <property type="term" value="P:endosomal vesicle fusion"/>
    <property type="evidence" value="ECO:0007669"/>
    <property type="project" value="TreeGrafter"/>
</dbReference>
<dbReference type="GO" id="GO:0005770">
    <property type="term" value="C:late endosome"/>
    <property type="evidence" value="ECO:0007669"/>
    <property type="project" value="TreeGrafter"/>
</dbReference>
<keyword evidence="3 7" id="KW-0812">Transmembrane</keyword>
<organism evidence="11 12">
    <name type="scientific">Thyridium curvatum</name>
    <dbReference type="NCBI Taxonomy" id="1093900"/>
    <lineage>
        <taxon>Eukaryota</taxon>
        <taxon>Fungi</taxon>
        <taxon>Dikarya</taxon>
        <taxon>Ascomycota</taxon>
        <taxon>Pezizomycotina</taxon>
        <taxon>Sordariomycetes</taxon>
        <taxon>Sordariomycetidae</taxon>
        <taxon>Thyridiales</taxon>
        <taxon>Thyridiaceae</taxon>
        <taxon>Thyridium</taxon>
    </lineage>
</organism>
<dbReference type="Proteomes" id="UP000319257">
    <property type="component" value="Unassembled WGS sequence"/>
</dbReference>
<evidence type="ECO:0008006" key="13">
    <source>
        <dbReference type="Google" id="ProtNLM"/>
    </source>
</evidence>
<dbReference type="GO" id="GO:0006623">
    <property type="term" value="P:protein targeting to vacuole"/>
    <property type="evidence" value="ECO:0007669"/>
    <property type="project" value="InterPro"/>
</dbReference>
<feature type="compositionally biased region" description="Pro residues" evidence="6">
    <location>
        <begin position="1694"/>
        <end position="1705"/>
    </location>
</feature>
<dbReference type="InterPro" id="IPR025941">
    <property type="entry name" value="Vps8_central_dom"/>
</dbReference>
<dbReference type="Gene3D" id="2.130.10.10">
    <property type="entry name" value="YVTN repeat-like/Quinoprotein amine dehydrogenase"/>
    <property type="match status" value="1"/>
</dbReference>
<feature type="region of interest" description="Disordered" evidence="6">
    <location>
        <begin position="1485"/>
        <end position="1569"/>
    </location>
</feature>
<dbReference type="PANTHER" id="PTHR12616">
    <property type="entry name" value="VACUOLAR PROTEIN SORTING VPS41"/>
    <property type="match status" value="1"/>
</dbReference>
<evidence type="ECO:0000313" key="12">
    <source>
        <dbReference type="Proteomes" id="UP000319257"/>
    </source>
</evidence>
<feature type="compositionally biased region" description="Basic and acidic residues" evidence="6">
    <location>
        <begin position="1506"/>
        <end position="1517"/>
    </location>
</feature>
<feature type="compositionally biased region" description="Basic and acidic residues" evidence="6">
    <location>
        <begin position="1485"/>
        <end position="1496"/>
    </location>
</feature>
<evidence type="ECO:0000313" key="11">
    <source>
        <dbReference type="EMBL" id="TPX08397.1"/>
    </source>
</evidence>
<feature type="region of interest" description="Disordered" evidence="6">
    <location>
        <begin position="1"/>
        <end position="51"/>
    </location>
</feature>
<feature type="region of interest" description="Disordered" evidence="6">
    <location>
        <begin position="65"/>
        <end position="127"/>
    </location>
</feature>
<dbReference type="PANTHER" id="PTHR12616:SF8">
    <property type="entry name" value="VACUOLAR PROTEIN SORTING-ASSOCIATED PROTEIN 8 HOMOLOG"/>
    <property type="match status" value="1"/>
</dbReference>
<dbReference type="EMBL" id="SKBQ01000079">
    <property type="protein sequence ID" value="TPX08397.1"/>
    <property type="molecule type" value="Genomic_DNA"/>
</dbReference>
<keyword evidence="5 7" id="KW-0472">Membrane</keyword>
<dbReference type="Pfam" id="PF08510">
    <property type="entry name" value="PIG-P"/>
    <property type="match status" value="1"/>
</dbReference>
<dbReference type="SUPFAM" id="SSF50978">
    <property type="entry name" value="WD40 repeat-like"/>
    <property type="match status" value="1"/>
</dbReference>
<feature type="transmembrane region" description="Helical" evidence="7">
    <location>
        <begin position="1780"/>
        <end position="1800"/>
    </location>
</feature>
<dbReference type="InterPro" id="IPR015943">
    <property type="entry name" value="WD40/YVTN_repeat-like_dom_sf"/>
</dbReference>
<feature type="compositionally biased region" description="Low complexity" evidence="6">
    <location>
        <begin position="1535"/>
        <end position="1549"/>
    </location>
</feature>
<feature type="domain" description="Vacuolar protein sorting-associated protein 8 central" evidence="9">
    <location>
        <begin position="710"/>
        <end position="912"/>
    </location>
</feature>